<dbReference type="PANTHER" id="PTHR35558:SF1">
    <property type="entry name" value="ENDONUCLEASE_EXONUCLEASE_PHOSPHATASE DOMAIN-CONTAINING PROTEIN"/>
    <property type="match status" value="1"/>
</dbReference>
<gene>
    <name evidence="2" type="ORF">OFUS_LOCUS21103</name>
</gene>
<protein>
    <recommendedName>
        <fullName evidence="4">C3H1-type domain-containing protein</fullName>
    </recommendedName>
</protein>
<comment type="caution">
    <text evidence="2">The sequence shown here is derived from an EMBL/GenBank/DDBJ whole genome shotgun (WGS) entry which is preliminary data.</text>
</comment>
<feature type="region of interest" description="Disordered" evidence="1">
    <location>
        <begin position="269"/>
        <end position="295"/>
    </location>
</feature>
<evidence type="ECO:0000313" key="2">
    <source>
        <dbReference type="EMBL" id="CAH1796721.1"/>
    </source>
</evidence>
<dbReference type="Proteomes" id="UP000749559">
    <property type="component" value="Unassembled WGS sequence"/>
</dbReference>
<organism evidence="2 3">
    <name type="scientific">Owenia fusiformis</name>
    <name type="common">Polychaete worm</name>
    <dbReference type="NCBI Taxonomy" id="6347"/>
    <lineage>
        <taxon>Eukaryota</taxon>
        <taxon>Metazoa</taxon>
        <taxon>Spiralia</taxon>
        <taxon>Lophotrochozoa</taxon>
        <taxon>Annelida</taxon>
        <taxon>Polychaeta</taxon>
        <taxon>Sedentaria</taxon>
        <taxon>Canalipalpata</taxon>
        <taxon>Sabellida</taxon>
        <taxon>Oweniida</taxon>
        <taxon>Oweniidae</taxon>
        <taxon>Owenia</taxon>
    </lineage>
</organism>
<feature type="compositionally biased region" description="Polar residues" evidence="1">
    <location>
        <begin position="269"/>
        <end position="279"/>
    </location>
</feature>
<keyword evidence="3" id="KW-1185">Reference proteome</keyword>
<dbReference type="AlphaFoldDB" id="A0A8S4PTV5"/>
<proteinExistence type="predicted"/>
<dbReference type="EMBL" id="CAIIXF020000010">
    <property type="protein sequence ID" value="CAH1796721.1"/>
    <property type="molecule type" value="Genomic_DNA"/>
</dbReference>
<name>A0A8S4PTV5_OWEFU</name>
<reference evidence="2" key="1">
    <citation type="submission" date="2022-03" db="EMBL/GenBank/DDBJ databases">
        <authorList>
            <person name="Martin C."/>
        </authorList>
    </citation>
    <scope>NUCLEOTIDE SEQUENCE</scope>
</reference>
<feature type="region of interest" description="Disordered" evidence="1">
    <location>
        <begin position="1"/>
        <end position="23"/>
    </location>
</feature>
<dbReference type="OrthoDB" id="6145309at2759"/>
<evidence type="ECO:0000313" key="3">
    <source>
        <dbReference type="Proteomes" id="UP000749559"/>
    </source>
</evidence>
<sequence>IPNQMPFPNQGQTQGGFTLPPTTQPSFASTFPQNFNPIDYQLSLSMQSAPLHNLIPQKLKDKIWADEYIALSSLVKGPEEDKNNDYVLCEMKSDGSFESKHLNLNPSKKGKILSFPEWIRAFSIFIAVYTQRFPDQTPHLLKYMVSVTELFQRHQGWRVYDEKFRDERAKTKFPWGMLHFEYWLKAKELNANASTLWISKHEQNMFGFTDNKMYYPPKNSQKTTQSKSEIPLGYCFPFHQGLTCDKSPCPFNHTCPTCNRSKHSMSKCYSRNNNRQAQFPNKKRSSTGDSKKPFE</sequence>
<accession>A0A8S4PTV5</accession>
<feature type="non-terminal residue" evidence="2">
    <location>
        <position position="1"/>
    </location>
</feature>
<evidence type="ECO:0008006" key="4">
    <source>
        <dbReference type="Google" id="ProtNLM"/>
    </source>
</evidence>
<dbReference type="PANTHER" id="PTHR35558">
    <property type="entry name" value="SGNH_HYDRO DOMAIN-CONTAINING PROTEIN"/>
    <property type="match status" value="1"/>
</dbReference>
<evidence type="ECO:0000256" key="1">
    <source>
        <dbReference type="SAM" id="MobiDB-lite"/>
    </source>
</evidence>